<dbReference type="InterPro" id="IPR015300">
    <property type="entry name" value="DNA-bd_pseudobarrel_sf"/>
</dbReference>
<evidence type="ECO:0000256" key="3">
    <source>
        <dbReference type="ARBA" id="ARBA00023125"/>
    </source>
</evidence>
<proteinExistence type="predicted"/>
<reference evidence="6" key="2">
    <citation type="submission" date="2020-06" db="EMBL/GenBank/DDBJ databases">
        <title>Helianthus annuus Genome sequencing and assembly Release 2.</title>
        <authorList>
            <person name="Gouzy J."/>
            <person name="Langlade N."/>
            <person name="Munos S."/>
        </authorList>
    </citation>
    <scope>NUCLEOTIDE SEQUENCE</scope>
    <source>
        <tissue evidence="6">Leaves</tissue>
    </source>
</reference>
<evidence type="ECO:0000256" key="5">
    <source>
        <dbReference type="ARBA" id="ARBA00023242"/>
    </source>
</evidence>
<gene>
    <name evidence="6" type="ORF">HanXRQr2_Chr16g0727211</name>
</gene>
<keyword evidence="3" id="KW-0238">DNA-binding</keyword>
<dbReference type="Proteomes" id="UP000215914">
    <property type="component" value="Unassembled WGS sequence"/>
</dbReference>
<keyword evidence="5" id="KW-0539">Nucleus</keyword>
<sequence>MKKADEIILSIPSDAASKLWGVDMGPTNVDIHTDDGHIFNVCLTYSKGNLFLFHGWSNVTQHLGLSEGCFIVFNPIDCTTFKLTHFIDGVSGSSFWTYLLPTSSHFYVSNTRSYPAGNLFYIH</sequence>
<dbReference type="Gramene" id="mRNA:HanXRQr2_Chr16g0727211">
    <property type="protein sequence ID" value="mRNA:HanXRQr2_Chr16g0727211"/>
    <property type="gene ID" value="HanXRQr2_Chr16g0727211"/>
</dbReference>
<comment type="subcellular location">
    <subcellularLocation>
        <location evidence="1">Nucleus</location>
    </subcellularLocation>
</comment>
<keyword evidence="4" id="KW-0804">Transcription</keyword>
<organism evidence="6 7">
    <name type="scientific">Helianthus annuus</name>
    <name type="common">Common sunflower</name>
    <dbReference type="NCBI Taxonomy" id="4232"/>
    <lineage>
        <taxon>Eukaryota</taxon>
        <taxon>Viridiplantae</taxon>
        <taxon>Streptophyta</taxon>
        <taxon>Embryophyta</taxon>
        <taxon>Tracheophyta</taxon>
        <taxon>Spermatophyta</taxon>
        <taxon>Magnoliopsida</taxon>
        <taxon>eudicotyledons</taxon>
        <taxon>Gunneridae</taxon>
        <taxon>Pentapetalae</taxon>
        <taxon>asterids</taxon>
        <taxon>campanulids</taxon>
        <taxon>Asterales</taxon>
        <taxon>Asteraceae</taxon>
        <taxon>Asteroideae</taxon>
        <taxon>Heliantheae alliance</taxon>
        <taxon>Heliantheae</taxon>
        <taxon>Helianthus</taxon>
    </lineage>
</organism>
<reference evidence="6" key="1">
    <citation type="journal article" date="2017" name="Nature">
        <title>The sunflower genome provides insights into oil metabolism, flowering and Asterid evolution.</title>
        <authorList>
            <person name="Badouin H."/>
            <person name="Gouzy J."/>
            <person name="Grassa C.J."/>
            <person name="Murat F."/>
            <person name="Staton S.E."/>
            <person name="Cottret L."/>
            <person name="Lelandais-Briere C."/>
            <person name="Owens G.L."/>
            <person name="Carrere S."/>
            <person name="Mayjonade B."/>
            <person name="Legrand L."/>
            <person name="Gill N."/>
            <person name="Kane N.C."/>
            <person name="Bowers J.E."/>
            <person name="Hubner S."/>
            <person name="Bellec A."/>
            <person name="Berard A."/>
            <person name="Berges H."/>
            <person name="Blanchet N."/>
            <person name="Boniface M.C."/>
            <person name="Brunel D."/>
            <person name="Catrice O."/>
            <person name="Chaidir N."/>
            <person name="Claudel C."/>
            <person name="Donnadieu C."/>
            <person name="Faraut T."/>
            <person name="Fievet G."/>
            <person name="Helmstetter N."/>
            <person name="King M."/>
            <person name="Knapp S.J."/>
            <person name="Lai Z."/>
            <person name="Le Paslier M.C."/>
            <person name="Lippi Y."/>
            <person name="Lorenzon L."/>
            <person name="Mandel J.R."/>
            <person name="Marage G."/>
            <person name="Marchand G."/>
            <person name="Marquand E."/>
            <person name="Bret-Mestries E."/>
            <person name="Morien E."/>
            <person name="Nambeesan S."/>
            <person name="Nguyen T."/>
            <person name="Pegot-Espagnet P."/>
            <person name="Pouilly N."/>
            <person name="Raftis F."/>
            <person name="Sallet E."/>
            <person name="Schiex T."/>
            <person name="Thomas J."/>
            <person name="Vandecasteele C."/>
            <person name="Vares D."/>
            <person name="Vear F."/>
            <person name="Vautrin S."/>
            <person name="Crespi M."/>
            <person name="Mangin B."/>
            <person name="Burke J.M."/>
            <person name="Salse J."/>
            <person name="Munos S."/>
            <person name="Vincourt P."/>
            <person name="Rieseberg L.H."/>
            <person name="Langlade N.B."/>
        </authorList>
    </citation>
    <scope>NUCLEOTIDE SEQUENCE</scope>
    <source>
        <tissue evidence="6">Leaves</tissue>
    </source>
</reference>
<keyword evidence="7" id="KW-1185">Reference proteome</keyword>
<evidence type="ECO:0000313" key="6">
    <source>
        <dbReference type="EMBL" id="KAF5758256.1"/>
    </source>
</evidence>
<dbReference type="GO" id="GO:0003677">
    <property type="term" value="F:DNA binding"/>
    <property type="evidence" value="ECO:0007669"/>
    <property type="project" value="UniProtKB-KW"/>
</dbReference>
<dbReference type="AlphaFoldDB" id="A0A9K3DQA9"/>
<evidence type="ECO:0000256" key="2">
    <source>
        <dbReference type="ARBA" id="ARBA00023015"/>
    </source>
</evidence>
<evidence type="ECO:0000256" key="4">
    <source>
        <dbReference type="ARBA" id="ARBA00023163"/>
    </source>
</evidence>
<dbReference type="SUPFAM" id="SSF101936">
    <property type="entry name" value="DNA-binding pseudobarrel domain"/>
    <property type="match status" value="1"/>
</dbReference>
<dbReference type="Gene3D" id="2.40.330.10">
    <property type="entry name" value="DNA-binding pseudobarrel domain"/>
    <property type="match status" value="1"/>
</dbReference>
<protein>
    <submittedName>
        <fullName evidence="6">Transcription factor B3-Domain family</fullName>
    </submittedName>
</protein>
<dbReference type="EMBL" id="MNCJ02000331">
    <property type="protein sequence ID" value="KAF5758256.1"/>
    <property type="molecule type" value="Genomic_DNA"/>
</dbReference>
<keyword evidence="2" id="KW-0805">Transcription regulation</keyword>
<evidence type="ECO:0000313" key="7">
    <source>
        <dbReference type="Proteomes" id="UP000215914"/>
    </source>
</evidence>
<evidence type="ECO:0000256" key="1">
    <source>
        <dbReference type="ARBA" id="ARBA00004123"/>
    </source>
</evidence>
<accession>A0A9K3DQA9</accession>
<dbReference type="GO" id="GO:0005634">
    <property type="term" value="C:nucleus"/>
    <property type="evidence" value="ECO:0007669"/>
    <property type="project" value="UniProtKB-SubCell"/>
</dbReference>
<name>A0A9K3DQA9_HELAN</name>
<comment type="caution">
    <text evidence="6">The sequence shown here is derived from an EMBL/GenBank/DDBJ whole genome shotgun (WGS) entry which is preliminary data.</text>
</comment>